<sequence length="343" mass="37055">MWCFVAETHRQSRLGIDALELCMFYLLRAKTIIQSRQRAARQKKEEELQQQLCQQPDDEQYLKHQPTLASAQMRNGPTTPPLSPGNASTHGLIAGPAATAAIMSSPLDSISNSPITPADSAHSGQSVYVPMDKQQLLGNTMITPLTPHHSKRLIAGKASSLPNSYRAFVTAVNPPSAKATISINDDKPAAAVAAAIAAVAAHGEQALPAAAKAPSAAKPKSDVTMCGRRMFVAALMCASKFMYDRSYANKAWNKFTKLPLEQLGDMERGFLSMIDYRLYVDKTTYDKFHRLLARSCMRNGRLMQDKVDAGALHARKLPRQQIGGGGGAYVVTGGVGNCVSIAE</sequence>
<evidence type="ECO:0000313" key="2">
    <source>
        <dbReference type="Proteomes" id="UP001139981"/>
    </source>
</evidence>
<name>A0ACC1M3X5_9FUNG</name>
<dbReference type="EMBL" id="JANBVB010000536">
    <property type="protein sequence ID" value="KAJ2893490.1"/>
    <property type="molecule type" value="Genomic_DNA"/>
</dbReference>
<proteinExistence type="predicted"/>
<protein>
    <submittedName>
        <fullName evidence="1">Uncharacterized protein</fullName>
    </submittedName>
</protein>
<evidence type="ECO:0000313" key="1">
    <source>
        <dbReference type="EMBL" id="KAJ2893490.1"/>
    </source>
</evidence>
<dbReference type="Proteomes" id="UP001139981">
    <property type="component" value="Unassembled WGS sequence"/>
</dbReference>
<accession>A0ACC1M3X5</accession>
<reference evidence="1" key="1">
    <citation type="submission" date="2022-07" db="EMBL/GenBank/DDBJ databases">
        <title>Phylogenomic reconstructions and comparative analyses of Kickxellomycotina fungi.</title>
        <authorList>
            <person name="Reynolds N.K."/>
            <person name="Stajich J.E."/>
            <person name="Barry K."/>
            <person name="Grigoriev I.V."/>
            <person name="Crous P."/>
            <person name="Smith M.E."/>
        </authorList>
    </citation>
    <scope>NUCLEOTIDE SEQUENCE</scope>
    <source>
        <strain evidence="1">CBS 190363</strain>
    </source>
</reference>
<gene>
    <name evidence="1" type="ORF">IWW38_002849</name>
</gene>
<comment type="caution">
    <text evidence="1">The sequence shown here is derived from an EMBL/GenBank/DDBJ whole genome shotgun (WGS) entry which is preliminary data.</text>
</comment>
<keyword evidence="2" id="KW-1185">Reference proteome</keyword>
<organism evidence="1 2">
    <name type="scientific">Coemansia aciculifera</name>
    <dbReference type="NCBI Taxonomy" id="417176"/>
    <lineage>
        <taxon>Eukaryota</taxon>
        <taxon>Fungi</taxon>
        <taxon>Fungi incertae sedis</taxon>
        <taxon>Zoopagomycota</taxon>
        <taxon>Kickxellomycotina</taxon>
        <taxon>Kickxellomycetes</taxon>
        <taxon>Kickxellales</taxon>
        <taxon>Kickxellaceae</taxon>
        <taxon>Coemansia</taxon>
    </lineage>
</organism>